<reference evidence="1" key="1">
    <citation type="journal article" date="2013" name="PLoS ONE">
        <title>Metagenomic insights into the carbohydrate-active enzymes carried by the microorganisms adhering to solid digesta in the rumen of cows.</title>
        <authorList>
            <person name="Wang L."/>
            <person name="Hatem A."/>
            <person name="Catalyurek U.V."/>
            <person name="Morrison M."/>
            <person name="Yu Z."/>
        </authorList>
    </citation>
    <scope>NUCLEOTIDE SEQUENCE</scope>
</reference>
<name>W0FJB6_9BACT</name>
<evidence type="ECO:0000313" key="1">
    <source>
        <dbReference type="EMBL" id="AHF24913.1"/>
    </source>
</evidence>
<organism evidence="1">
    <name type="scientific">uncultured bacterium Contig203</name>
    <dbReference type="NCBI Taxonomy" id="1393530"/>
    <lineage>
        <taxon>Bacteria</taxon>
        <taxon>environmental samples</taxon>
    </lineage>
</organism>
<accession>W0FJB6</accession>
<dbReference type="EMBL" id="KC246810">
    <property type="protein sequence ID" value="AHF24913.1"/>
    <property type="molecule type" value="Genomic_DNA"/>
</dbReference>
<dbReference type="AlphaFoldDB" id="W0FJB6"/>
<proteinExistence type="predicted"/>
<sequence>MEEKSMAKKKYETPEARRIDFNYEENVVASNTQNKPPEDPAWWWCSTCRPDLF</sequence>
<protein>
    <submittedName>
        <fullName evidence="1">Uncharacterized protein</fullName>
    </submittedName>
</protein>